<dbReference type="InterPro" id="IPR022742">
    <property type="entry name" value="Hydrolase_4"/>
</dbReference>
<dbReference type="Pfam" id="PF12146">
    <property type="entry name" value="Hydrolase_4"/>
    <property type="match status" value="1"/>
</dbReference>
<dbReference type="InterPro" id="IPR029058">
    <property type="entry name" value="AB_hydrolase_fold"/>
</dbReference>
<sequence length="337" mass="36818">MRLPVLQALNWFSMPGLEVLGGIRESDLLQGDLLQGAAALRSCCGNIQSHTSSPLPLFKAIIALPTCPGRQRQREAQHLYTGALESSSNSCMKGKSGAGGQLGLSLKMKPSLTTSQRASCAADKAPFLVDLKKPESKIPHTVNFYIRVEPRVMLGIWHTVPSCRGEDAKGKNRCWYEAALHDGNPIIVYLHGSAEHSQEAPFLSTPPPTALHLRGFGDSTGKPTEEGLTADAICVYEWTKARCGATPVCLWGHSLGTGVATNAAKVLEEKGCPVDAIVLESPFTNIWVASINYPLLKLYEIAHDAYRHKERVKMVIFPPGFHHNFLYESPILLRTVR</sequence>
<dbReference type="AlphaFoldDB" id="A0AA41MS89"/>
<protein>
    <submittedName>
        <fullName evidence="2">Abhydrolase domain-containing protein 12B</fullName>
    </submittedName>
</protein>
<dbReference type="EMBL" id="JAATJV010286300">
    <property type="protein sequence ID" value="MBZ3876882.1"/>
    <property type="molecule type" value="Genomic_DNA"/>
</dbReference>
<keyword evidence="3" id="KW-1185">Reference proteome</keyword>
<comment type="caution">
    <text evidence="2">The sequence shown here is derived from an EMBL/GenBank/DDBJ whole genome shotgun (WGS) entry which is preliminary data.</text>
</comment>
<dbReference type="GO" id="GO:0006660">
    <property type="term" value="P:phosphatidylserine catabolic process"/>
    <property type="evidence" value="ECO:0007669"/>
    <property type="project" value="TreeGrafter"/>
</dbReference>
<feature type="domain" description="Serine aminopeptidase S33" evidence="1">
    <location>
        <begin position="211"/>
        <end position="292"/>
    </location>
</feature>
<evidence type="ECO:0000313" key="3">
    <source>
        <dbReference type="Proteomes" id="UP001166674"/>
    </source>
</evidence>
<reference evidence="2" key="1">
    <citation type="submission" date="2020-03" db="EMBL/GenBank/DDBJ databases">
        <title>Studies in the Genomics of Life Span.</title>
        <authorList>
            <person name="Glass D."/>
        </authorList>
    </citation>
    <scope>NUCLEOTIDE SEQUENCE</scope>
    <source>
        <strain evidence="2">SUZIE</strain>
        <tissue evidence="2">Muscle</tissue>
    </source>
</reference>
<proteinExistence type="predicted"/>
<gene>
    <name evidence="2" type="ORF">SUZIE_140155</name>
</gene>
<dbReference type="PANTHER" id="PTHR12277:SF69">
    <property type="entry name" value="PROTEIN ABHD12B"/>
    <property type="match status" value="1"/>
</dbReference>
<dbReference type="Gene3D" id="3.40.50.1820">
    <property type="entry name" value="alpha/beta hydrolase"/>
    <property type="match status" value="1"/>
</dbReference>
<evidence type="ECO:0000259" key="1">
    <source>
        <dbReference type="Pfam" id="PF12146"/>
    </source>
</evidence>
<dbReference type="SUPFAM" id="SSF53474">
    <property type="entry name" value="alpha/beta-Hydrolases"/>
    <property type="match status" value="1"/>
</dbReference>
<dbReference type="PANTHER" id="PTHR12277">
    <property type="entry name" value="ALPHA/BETA HYDROLASE DOMAIN-CONTAINING PROTEIN"/>
    <property type="match status" value="1"/>
</dbReference>
<dbReference type="Proteomes" id="UP001166674">
    <property type="component" value="Unassembled WGS sequence"/>
</dbReference>
<organism evidence="2 3">
    <name type="scientific">Sciurus carolinensis</name>
    <name type="common">Eastern gray squirrel</name>
    <dbReference type="NCBI Taxonomy" id="30640"/>
    <lineage>
        <taxon>Eukaryota</taxon>
        <taxon>Metazoa</taxon>
        <taxon>Chordata</taxon>
        <taxon>Craniata</taxon>
        <taxon>Vertebrata</taxon>
        <taxon>Euteleostomi</taxon>
        <taxon>Mammalia</taxon>
        <taxon>Eutheria</taxon>
        <taxon>Euarchontoglires</taxon>
        <taxon>Glires</taxon>
        <taxon>Rodentia</taxon>
        <taxon>Sciuromorpha</taxon>
        <taxon>Sciuridae</taxon>
        <taxon>Sciurinae</taxon>
        <taxon>Sciurini</taxon>
        <taxon>Sciurus</taxon>
    </lineage>
</organism>
<dbReference type="GO" id="GO:0005789">
    <property type="term" value="C:endoplasmic reticulum membrane"/>
    <property type="evidence" value="ECO:0007669"/>
    <property type="project" value="TreeGrafter"/>
</dbReference>
<evidence type="ECO:0000313" key="2">
    <source>
        <dbReference type="EMBL" id="MBZ3876882.1"/>
    </source>
</evidence>
<dbReference type="GO" id="GO:0047372">
    <property type="term" value="F:monoacylglycerol lipase activity"/>
    <property type="evidence" value="ECO:0007669"/>
    <property type="project" value="TreeGrafter"/>
</dbReference>
<dbReference type="GO" id="GO:0052651">
    <property type="term" value="P:monoacylglycerol catabolic process"/>
    <property type="evidence" value="ECO:0007669"/>
    <property type="project" value="TreeGrafter"/>
</dbReference>
<name>A0AA41MS89_SCICA</name>
<dbReference type="GO" id="GO:0004622">
    <property type="term" value="F:phosphatidylcholine lysophospholipase activity"/>
    <property type="evidence" value="ECO:0007669"/>
    <property type="project" value="TreeGrafter"/>
</dbReference>
<accession>A0AA41MS89</accession>